<feature type="transmembrane region" description="Helical" evidence="7">
    <location>
        <begin position="45"/>
        <end position="65"/>
    </location>
</feature>
<accession>A0A6S7I9H4</accession>
<sequence>MATDQSAEVPGAIRLMVKVWGAFSALLSIGFGVFVMITVTPICLAAGAIMVTSGLMVLTLEAPVLCFKIEAFAKLSKWVEDHVRFWIRAFIYLCFALLPFVMCRELSTFIGSGSVMVTAALYGVMAIGKKGQATSQSKPNDDDVEMKESLVDSKGDPKELGSPS</sequence>
<dbReference type="GO" id="GO:0016192">
    <property type="term" value="P:vesicle-mediated transport"/>
    <property type="evidence" value="ECO:0007669"/>
    <property type="project" value="TreeGrafter"/>
</dbReference>
<comment type="caution">
    <text evidence="8">The sequence shown here is derived from an EMBL/GenBank/DDBJ whole genome shotgun (WGS) entry which is preliminary data.</text>
</comment>
<organism evidence="8 9">
    <name type="scientific">Paramuricea clavata</name>
    <name type="common">Red gorgonian</name>
    <name type="synonym">Violescent sea-whip</name>
    <dbReference type="NCBI Taxonomy" id="317549"/>
    <lineage>
        <taxon>Eukaryota</taxon>
        <taxon>Metazoa</taxon>
        <taxon>Cnidaria</taxon>
        <taxon>Anthozoa</taxon>
        <taxon>Octocorallia</taxon>
        <taxon>Malacalcyonacea</taxon>
        <taxon>Plexauridae</taxon>
        <taxon>Paramuricea</taxon>
    </lineage>
</organism>
<feature type="transmembrane region" description="Helical" evidence="7">
    <location>
        <begin position="108"/>
        <end position="128"/>
    </location>
</feature>
<dbReference type="PANTHER" id="PTHR13314">
    <property type="entry name" value="CALCIUM CHANNEL FLOWER HOMOLOG"/>
    <property type="match status" value="1"/>
</dbReference>
<reference evidence="8" key="1">
    <citation type="submission" date="2020-04" db="EMBL/GenBank/DDBJ databases">
        <authorList>
            <person name="Alioto T."/>
            <person name="Alioto T."/>
            <person name="Gomez Garrido J."/>
        </authorList>
    </citation>
    <scope>NUCLEOTIDE SEQUENCE</scope>
    <source>
        <strain evidence="8">A484AB</strain>
    </source>
</reference>
<dbReference type="Pfam" id="PF10233">
    <property type="entry name" value="Cg6151-P"/>
    <property type="match status" value="1"/>
</dbReference>
<feature type="transmembrane region" description="Helical" evidence="7">
    <location>
        <begin position="20"/>
        <end position="39"/>
    </location>
</feature>
<gene>
    <name evidence="8" type="ORF">PACLA_8A003595</name>
</gene>
<comment type="subcellular location">
    <subcellularLocation>
        <location evidence="1">Endomembrane system</location>
        <topology evidence="1">Multi-pass membrane protein</topology>
    </subcellularLocation>
</comment>
<dbReference type="SMART" id="SM01077">
    <property type="entry name" value="Cg6151-P"/>
    <property type="match status" value="1"/>
</dbReference>
<evidence type="ECO:0000256" key="4">
    <source>
        <dbReference type="ARBA" id="ARBA00022989"/>
    </source>
</evidence>
<evidence type="ECO:0000256" key="5">
    <source>
        <dbReference type="ARBA" id="ARBA00023136"/>
    </source>
</evidence>
<evidence type="ECO:0000256" key="3">
    <source>
        <dbReference type="ARBA" id="ARBA00022692"/>
    </source>
</evidence>
<dbReference type="PANTHER" id="PTHR13314:SF2">
    <property type="entry name" value="CALCIUM CHANNEL FLOWER HOMOLOG"/>
    <property type="match status" value="1"/>
</dbReference>
<evidence type="ECO:0000256" key="7">
    <source>
        <dbReference type="SAM" id="Phobius"/>
    </source>
</evidence>
<name>A0A6S7I9H4_PARCT</name>
<dbReference type="OrthoDB" id="9934994at2759"/>
<dbReference type="AlphaFoldDB" id="A0A6S7I9H4"/>
<dbReference type="Proteomes" id="UP001152795">
    <property type="component" value="Unassembled WGS sequence"/>
</dbReference>
<evidence type="ECO:0000256" key="6">
    <source>
        <dbReference type="SAM" id="MobiDB-lite"/>
    </source>
</evidence>
<feature type="region of interest" description="Disordered" evidence="6">
    <location>
        <begin position="131"/>
        <end position="164"/>
    </location>
</feature>
<evidence type="ECO:0000313" key="9">
    <source>
        <dbReference type="Proteomes" id="UP001152795"/>
    </source>
</evidence>
<comment type="similarity">
    <text evidence="2">Belongs to the calcium channel flower family.</text>
</comment>
<dbReference type="InterPro" id="IPR019365">
    <property type="entry name" value="TVP18/Ca-channel_flower"/>
</dbReference>
<keyword evidence="3 7" id="KW-0812">Transmembrane</keyword>
<keyword evidence="9" id="KW-1185">Reference proteome</keyword>
<dbReference type="EMBL" id="CACRXK020008282">
    <property type="protein sequence ID" value="CAB4014386.1"/>
    <property type="molecule type" value="Genomic_DNA"/>
</dbReference>
<dbReference type="GO" id="GO:0012505">
    <property type="term" value="C:endomembrane system"/>
    <property type="evidence" value="ECO:0007669"/>
    <property type="project" value="UniProtKB-SubCell"/>
</dbReference>
<keyword evidence="5 7" id="KW-0472">Membrane</keyword>
<keyword evidence="4 7" id="KW-1133">Transmembrane helix</keyword>
<feature type="transmembrane region" description="Helical" evidence="7">
    <location>
        <begin position="85"/>
        <end position="102"/>
    </location>
</feature>
<dbReference type="GO" id="GO:0016020">
    <property type="term" value="C:membrane"/>
    <property type="evidence" value="ECO:0007669"/>
    <property type="project" value="InterPro"/>
</dbReference>
<feature type="compositionally biased region" description="Basic and acidic residues" evidence="6">
    <location>
        <begin position="146"/>
        <end position="164"/>
    </location>
</feature>
<protein>
    <submittedName>
        <fullName evidence="8">Calcium channel flower homolog</fullName>
    </submittedName>
</protein>
<proteinExistence type="inferred from homology"/>
<evidence type="ECO:0000256" key="1">
    <source>
        <dbReference type="ARBA" id="ARBA00004127"/>
    </source>
</evidence>
<evidence type="ECO:0000313" key="8">
    <source>
        <dbReference type="EMBL" id="CAB4014386.1"/>
    </source>
</evidence>
<evidence type="ECO:0000256" key="2">
    <source>
        <dbReference type="ARBA" id="ARBA00010023"/>
    </source>
</evidence>